<dbReference type="PANTHER" id="PTHR10668">
    <property type="entry name" value="PHYTOENE DEHYDROGENASE"/>
    <property type="match status" value="1"/>
</dbReference>
<dbReference type="RefSeq" id="WP_085086394.1">
    <property type="nucleotide sequence ID" value="NZ_BLKV01000001.1"/>
</dbReference>
<accession>A0A7I9XHY0</accession>
<gene>
    <name evidence="1" type="ORF">MSEN_06770</name>
</gene>
<evidence type="ECO:0000313" key="1">
    <source>
        <dbReference type="EMBL" id="GFG68957.1"/>
    </source>
</evidence>
<evidence type="ECO:0000313" key="2">
    <source>
        <dbReference type="Proteomes" id="UP000465263"/>
    </source>
</evidence>
<keyword evidence="2" id="KW-1185">Reference proteome</keyword>
<dbReference type="AlphaFoldDB" id="A0A7I9XHY0"/>
<dbReference type="Proteomes" id="UP000465263">
    <property type="component" value="Unassembled WGS sequence"/>
</dbReference>
<dbReference type="Pfam" id="PF13450">
    <property type="entry name" value="NAD_binding_8"/>
    <property type="match status" value="1"/>
</dbReference>
<reference evidence="1 2" key="1">
    <citation type="journal article" date="2019" name="Emerg. Microbes Infect.">
        <title>Comprehensive subspecies identification of 175 nontuberculous mycobacteria species based on 7547 genomic profiles.</title>
        <authorList>
            <person name="Matsumoto Y."/>
            <person name="Kinjo T."/>
            <person name="Motooka D."/>
            <person name="Nabeya D."/>
            <person name="Jung N."/>
            <person name="Uechi K."/>
            <person name="Horii T."/>
            <person name="Iida T."/>
            <person name="Fujita J."/>
            <person name="Nakamura S."/>
        </authorList>
    </citation>
    <scope>NUCLEOTIDE SEQUENCE [LARGE SCALE GENOMIC DNA]</scope>
    <source>
        <strain evidence="1 2">JCM 16017</strain>
    </source>
</reference>
<protein>
    <submittedName>
        <fullName evidence="1">Putative dehydrogenase</fullName>
    </submittedName>
</protein>
<dbReference type="EMBL" id="BLKV01000001">
    <property type="protein sequence ID" value="GFG68957.1"/>
    <property type="molecule type" value="Genomic_DNA"/>
</dbReference>
<name>A0A7I9XHY0_9MYCO</name>
<dbReference type="PRINTS" id="PR00420">
    <property type="entry name" value="RNGMNOXGNASE"/>
</dbReference>
<organism evidence="1 2">
    <name type="scientific">Mycolicibacter senuensis</name>
    <dbReference type="NCBI Taxonomy" id="386913"/>
    <lineage>
        <taxon>Bacteria</taxon>
        <taxon>Bacillati</taxon>
        <taxon>Actinomycetota</taxon>
        <taxon>Actinomycetes</taxon>
        <taxon>Mycobacteriales</taxon>
        <taxon>Mycobacteriaceae</taxon>
        <taxon>Mycolicibacter</taxon>
    </lineage>
</organism>
<sequence>MSTAVVVGAGPNGLAAAVTLAQHGVAVTVLEAADEIGGGTRSSEAIMPGLLHDHCSAIHPMAVGSPFLSGLDPARYGLEWRWPQVDCAHPLDDGSAGVLYRSVEQTAAGLGRDGGRWRALFAGPVARFDALNDGIMGPLLRLPHHPLALARFGAPTVLPASALARWFHTPQARALFIGVAAHAFRPLHYPMTSAIGLGILTAGHRHGWAVAAGGSQAIADAMVAALTELDGVIETGVPVESAAQLPPADVTLFDLAPEAVARILGDRLPRRVARAYRRFRRGPGAFKVDFAVEGGVPWTNADARLAGTVHLAGTAGELAATERDVHARRMPERPFVLVGQQYLADPQRSVGDIHPVWSYAHVPHGYTGDATAAIIAQIERFAPGFRDRVVGQTVRTTTDLAAHNANFVGGDIMTGAKDLRQLTFGPRVTLSPYDTGIPGTYICSAATPPGPGAHGMCGANAARLALRHLQLAR</sequence>
<dbReference type="Gene3D" id="3.50.50.60">
    <property type="entry name" value="FAD/NAD(P)-binding domain"/>
    <property type="match status" value="1"/>
</dbReference>
<dbReference type="PANTHER" id="PTHR10668:SF105">
    <property type="entry name" value="DEHYDROGENASE-RELATED"/>
    <property type="match status" value="1"/>
</dbReference>
<proteinExistence type="predicted"/>
<dbReference type="InterPro" id="IPR036188">
    <property type="entry name" value="FAD/NAD-bd_sf"/>
</dbReference>
<dbReference type="SUPFAM" id="SSF51905">
    <property type="entry name" value="FAD/NAD(P)-binding domain"/>
    <property type="match status" value="1"/>
</dbReference>
<comment type="caution">
    <text evidence="1">The sequence shown here is derived from an EMBL/GenBank/DDBJ whole genome shotgun (WGS) entry which is preliminary data.</text>
</comment>
<dbReference type="OrthoDB" id="833207at2"/>